<organism evidence="8 9">
    <name type="scientific">Steinernema glaseri</name>
    <dbReference type="NCBI Taxonomy" id="37863"/>
    <lineage>
        <taxon>Eukaryota</taxon>
        <taxon>Metazoa</taxon>
        <taxon>Ecdysozoa</taxon>
        <taxon>Nematoda</taxon>
        <taxon>Chromadorea</taxon>
        <taxon>Rhabditida</taxon>
        <taxon>Tylenchina</taxon>
        <taxon>Panagrolaimomorpha</taxon>
        <taxon>Strongyloidoidea</taxon>
        <taxon>Steinernematidae</taxon>
        <taxon>Steinernema</taxon>
    </lineage>
</organism>
<feature type="domain" description="Major facilitator superfamily (MFS) profile" evidence="7">
    <location>
        <begin position="64"/>
        <end position="502"/>
    </location>
</feature>
<feature type="region of interest" description="Disordered" evidence="5">
    <location>
        <begin position="15"/>
        <end position="44"/>
    </location>
</feature>
<feature type="compositionally biased region" description="Low complexity" evidence="5">
    <location>
        <begin position="30"/>
        <end position="41"/>
    </location>
</feature>
<evidence type="ECO:0000256" key="6">
    <source>
        <dbReference type="SAM" id="Phobius"/>
    </source>
</evidence>
<dbReference type="PROSITE" id="PS50850">
    <property type="entry name" value="MFS"/>
    <property type="match status" value="1"/>
</dbReference>
<feature type="transmembrane region" description="Helical" evidence="6">
    <location>
        <begin position="474"/>
        <end position="497"/>
    </location>
</feature>
<dbReference type="Pfam" id="PF00083">
    <property type="entry name" value="Sugar_tr"/>
    <property type="match status" value="1"/>
</dbReference>
<sequence>MDTTLSCAASVGDVYPHRTRHSDPEGHQQLLDSPTSSSKSSLDMDARLDPDDALDALGSKNIYIWFLLISCSLVWGVGAPPMMSSAFITDSDTSHCAGVSNASDCTPTVSLRSEFKLFGENSSLADWTTSAFMIGNMIGGSALSHMADRVGRRPAVVLSTIGLGVVGCLSALSPNVYVFSVMRCFQGAFFTGSSLIGWVLAYECIPRPLRAYTTILFGSAWVAGYCALAPFAYVIHTWRWLMVASSIPALVVGVFYIFALPESFHFLVSQSDRVKTEKWMKNAEKYGSRKIPFSADKLIDNAEAMRKKNAIDEHKVSVIKELLERKIFLLYTFVLAYLWSCDTFVYYGLSLFSTRLAGNRYVNYMLSGLVELPAYGIAPILLDKWGRKPSVSIGHFLTGVAMITYLFIPSDELVLSLTFWLIAKFAISCSFVNIFVYGSEVFPTSIRNLCIGICAVVSKIGGNLAPHVRALEVIVPSLPTIFFASLAFVAGALTLLLPETRNRPLPASIHVTKANYTAVKRDSRTCNLWFKGNDVHSS</sequence>
<feature type="transmembrane region" description="Helical" evidence="6">
    <location>
        <begin position="328"/>
        <end position="349"/>
    </location>
</feature>
<evidence type="ECO:0000256" key="2">
    <source>
        <dbReference type="ARBA" id="ARBA00022692"/>
    </source>
</evidence>
<feature type="transmembrane region" description="Helical" evidence="6">
    <location>
        <begin position="414"/>
        <end position="437"/>
    </location>
</feature>
<dbReference type="InterPro" id="IPR005828">
    <property type="entry name" value="MFS_sugar_transport-like"/>
</dbReference>
<keyword evidence="2 6" id="KW-0812">Transmembrane</keyword>
<feature type="transmembrane region" description="Helical" evidence="6">
    <location>
        <begin position="214"/>
        <end position="234"/>
    </location>
</feature>
<dbReference type="GO" id="GO:0016020">
    <property type="term" value="C:membrane"/>
    <property type="evidence" value="ECO:0007669"/>
    <property type="project" value="UniProtKB-SubCell"/>
</dbReference>
<keyword evidence="3 6" id="KW-1133">Transmembrane helix</keyword>
<dbReference type="WBParaSite" id="L893_g4843.t2">
    <property type="protein sequence ID" value="L893_g4843.t2"/>
    <property type="gene ID" value="L893_g4843"/>
</dbReference>
<evidence type="ECO:0000256" key="4">
    <source>
        <dbReference type="ARBA" id="ARBA00023136"/>
    </source>
</evidence>
<feature type="transmembrane region" description="Helical" evidence="6">
    <location>
        <begin position="185"/>
        <end position="202"/>
    </location>
</feature>
<keyword evidence="8" id="KW-1185">Reference proteome</keyword>
<comment type="subcellular location">
    <subcellularLocation>
        <location evidence="1">Membrane</location>
        <topology evidence="1">Multi-pass membrane protein</topology>
    </subcellularLocation>
</comment>
<evidence type="ECO:0000256" key="5">
    <source>
        <dbReference type="SAM" id="MobiDB-lite"/>
    </source>
</evidence>
<protein>
    <submittedName>
        <fullName evidence="9">MFS domain-containing protein</fullName>
    </submittedName>
</protein>
<evidence type="ECO:0000313" key="8">
    <source>
        <dbReference type="Proteomes" id="UP000095287"/>
    </source>
</evidence>
<evidence type="ECO:0000259" key="7">
    <source>
        <dbReference type="PROSITE" id="PS50850"/>
    </source>
</evidence>
<dbReference type="AlphaFoldDB" id="A0A1I8AEA2"/>
<dbReference type="Proteomes" id="UP000095287">
    <property type="component" value="Unplaced"/>
</dbReference>
<accession>A0A1I8AEA2</accession>
<feature type="transmembrane region" description="Helical" evidence="6">
    <location>
        <begin position="62"/>
        <end position="79"/>
    </location>
</feature>
<feature type="transmembrane region" description="Helical" evidence="6">
    <location>
        <begin position="389"/>
        <end position="408"/>
    </location>
</feature>
<evidence type="ECO:0000313" key="9">
    <source>
        <dbReference type="WBParaSite" id="L893_g4843.t2"/>
    </source>
</evidence>
<proteinExistence type="predicted"/>
<dbReference type="Gene3D" id="1.20.1250.20">
    <property type="entry name" value="MFS general substrate transporter like domains"/>
    <property type="match status" value="1"/>
</dbReference>
<dbReference type="InterPro" id="IPR036259">
    <property type="entry name" value="MFS_trans_sf"/>
</dbReference>
<feature type="transmembrane region" description="Helical" evidence="6">
    <location>
        <begin position="240"/>
        <end position="260"/>
    </location>
</feature>
<feature type="transmembrane region" description="Helical" evidence="6">
    <location>
        <begin position="361"/>
        <end position="382"/>
    </location>
</feature>
<dbReference type="InterPro" id="IPR020846">
    <property type="entry name" value="MFS_dom"/>
</dbReference>
<dbReference type="PANTHER" id="PTHR24064">
    <property type="entry name" value="SOLUTE CARRIER FAMILY 22 MEMBER"/>
    <property type="match status" value="1"/>
</dbReference>
<feature type="transmembrane region" description="Helical" evidence="6">
    <location>
        <begin position="155"/>
        <end position="173"/>
    </location>
</feature>
<name>A0A1I8AEA2_9BILA</name>
<reference evidence="9" key="1">
    <citation type="submission" date="2016-11" db="UniProtKB">
        <authorList>
            <consortium name="WormBaseParasite"/>
        </authorList>
    </citation>
    <scope>IDENTIFICATION</scope>
</reference>
<dbReference type="SUPFAM" id="SSF103473">
    <property type="entry name" value="MFS general substrate transporter"/>
    <property type="match status" value="1"/>
</dbReference>
<evidence type="ECO:0000256" key="1">
    <source>
        <dbReference type="ARBA" id="ARBA00004141"/>
    </source>
</evidence>
<keyword evidence="4 6" id="KW-0472">Membrane</keyword>
<dbReference type="GO" id="GO:0022857">
    <property type="term" value="F:transmembrane transporter activity"/>
    <property type="evidence" value="ECO:0007669"/>
    <property type="project" value="InterPro"/>
</dbReference>
<evidence type="ECO:0000256" key="3">
    <source>
        <dbReference type="ARBA" id="ARBA00022989"/>
    </source>
</evidence>
<dbReference type="CDD" id="cd17317">
    <property type="entry name" value="MFS_SLC22"/>
    <property type="match status" value="1"/>
</dbReference>